<reference evidence="1 2" key="2">
    <citation type="journal article" date="2022" name="Mol. Ecol. Resour.">
        <title>The genomes of chicory, endive, great burdock and yacon provide insights into Asteraceae paleo-polyploidization history and plant inulin production.</title>
        <authorList>
            <person name="Fan W."/>
            <person name="Wang S."/>
            <person name="Wang H."/>
            <person name="Wang A."/>
            <person name="Jiang F."/>
            <person name="Liu H."/>
            <person name="Zhao H."/>
            <person name="Xu D."/>
            <person name="Zhang Y."/>
        </authorList>
    </citation>
    <scope>NUCLEOTIDE SEQUENCE [LARGE SCALE GENOMIC DNA]</scope>
    <source>
        <strain evidence="2">cv. Yunnan</strain>
        <tissue evidence="1">Leaves</tissue>
    </source>
</reference>
<proteinExistence type="predicted"/>
<dbReference type="EMBL" id="CM042046">
    <property type="protein sequence ID" value="KAI3677284.1"/>
    <property type="molecule type" value="Genomic_DNA"/>
</dbReference>
<comment type="caution">
    <text evidence="1">The sequence shown here is derived from an EMBL/GenBank/DDBJ whole genome shotgun (WGS) entry which is preliminary data.</text>
</comment>
<organism evidence="1 2">
    <name type="scientific">Smallanthus sonchifolius</name>
    <dbReference type="NCBI Taxonomy" id="185202"/>
    <lineage>
        <taxon>Eukaryota</taxon>
        <taxon>Viridiplantae</taxon>
        <taxon>Streptophyta</taxon>
        <taxon>Embryophyta</taxon>
        <taxon>Tracheophyta</taxon>
        <taxon>Spermatophyta</taxon>
        <taxon>Magnoliopsida</taxon>
        <taxon>eudicotyledons</taxon>
        <taxon>Gunneridae</taxon>
        <taxon>Pentapetalae</taxon>
        <taxon>asterids</taxon>
        <taxon>campanulids</taxon>
        <taxon>Asterales</taxon>
        <taxon>Asteraceae</taxon>
        <taxon>Asteroideae</taxon>
        <taxon>Heliantheae alliance</taxon>
        <taxon>Millerieae</taxon>
        <taxon>Smallanthus</taxon>
    </lineage>
</organism>
<keyword evidence="2" id="KW-1185">Reference proteome</keyword>
<dbReference type="Proteomes" id="UP001056120">
    <property type="component" value="Linkage Group LG29"/>
</dbReference>
<protein>
    <submittedName>
        <fullName evidence="1">Uncharacterized protein</fullName>
    </submittedName>
</protein>
<evidence type="ECO:0000313" key="2">
    <source>
        <dbReference type="Proteomes" id="UP001056120"/>
    </source>
</evidence>
<name>A0ACB8Y269_9ASTR</name>
<gene>
    <name evidence="1" type="ORF">L1987_86907</name>
</gene>
<reference evidence="2" key="1">
    <citation type="journal article" date="2022" name="Mol. Ecol. Resour.">
        <title>The genomes of chicory, endive, great burdock and yacon provide insights into Asteraceae palaeo-polyploidization history and plant inulin production.</title>
        <authorList>
            <person name="Fan W."/>
            <person name="Wang S."/>
            <person name="Wang H."/>
            <person name="Wang A."/>
            <person name="Jiang F."/>
            <person name="Liu H."/>
            <person name="Zhao H."/>
            <person name="Xu D."/>
            <person name="Zhang Y."/>
        </authorList>
    </citation>
    <scope>NUCLEOTIDE SEQUENCE [LARGE SCALE GENOMIC DNA]</scope>
    <source>
        <strain evidence="2">cv. Yunnan</strain>
    </source>
</reference>
<sequence>MNVGKIIAPSQASFNDGSLVLETTLLWRERERERRDKHSWRQKTTGDRKDGQKNDKEWTKVRNRRTVKQGNQVGKETTLFISNLPDGYSSSKLWMSFLHLTNMVDAYVPSKRDRRGSLFGFLRFNMVEDANELVQKVKRIRIGGAKIEANISKIARGKWNPSPPQPPKQQGGTQVHTSEPKTLQQPPQVRFGSNSFKDVVMVNASGCNDRLSINLNSKNVQGVEFRDGQTIGYDRVAWITIRGVPLHLWNSKTFDHIGDNLGTVIHRSTADLNVDLSGRKRNRGFKVPKRNSRYRNQVRRPCSPEQIHEDEDDSWVMDSFHNDWLVDSEEIEDTLLSDSVGNSLGIGLSHQELMEETQETIKIGAVVGLALDGFEAQIEEAIRGEAVNKGI</sequence>
<evidence type="ECO:0000313" key="1">
    <source>
        <dbReference type="EMBL" id="KAI3677284.1"/>
    </source>
</evidence>
<accession>A0ACB8Y269</accession>